<evidence type="ECO:0000256" key="1">
    <source>
        <dbReference type="ARBA" id="ARBA00007274"/>
    </source>
</evidence>
<dbReference type="PANTHER" id="PTHR23416:SF23">
    <property type="entry name" value="ACETYLTRANSFERASE C18B11.09C-RELATED"/>
    <property type="match status" value="1"/>
</dbReference>
<dbReference type="CDD" id="cd05825">
    <property type="entry name" value="LbH_wcaF_like"/>
    <property type="match status" value="1"/>
</dbReference>
<dbReference type="RefSeq" id="WP_091512188.1">
    <property type="nucleotide sequence ID" value="NZ_FOLE01000006.1"/>
</dbReference>
<accession>A0A1I1JK47</accession>
<sequence>MNVNLSKFNNDWYSPKASAPKRLLWYFCNALFFINPLNPVSGLKVRLLRLFGAKVGAGVVIKPSVNIKYPWLLEVGNHVWIGEEVWIDNLVMVRLADNSCVSQGAMLLTGSHDYKRETFDLLTGEITLEEGAWVGAKAVVCPNVVCKSHSVLAAGSVATHSLEAYTVYQGNPAQPKRQRV</sequence>
<dbReference type="OrthoDB" id="9814490at2"/>
<dbReference type="Proteomes" id="UP000199514">
    <property type="component" value="Unassembled WGS sequence"/>
</dbReference>
<organism evidence="3 4">
    <name type="scientific">Flexibacter flexilis DSM 6793</name>
    <dbReference type="NCBI Taxonomy" id="927664"/>
    <lineage>
        <taxon>Bacteria</taxon>
        <taxon>Pseudomonadati</taxon>
        <taxon>Bacteroidota</taxon>
        <taxon>Cytophagia</taxon>
        <taxon>Cytophagales</taxon>
        <taxon>Flexibacteraceae</taxon>
        <taxon>Flexibacter</taxon>
    </lineage>
</organism>
<keyword evidence="4" id="KW-1185">Reference proteome</keyword>
<proteinExistence type="inferred from homology"/>
<keyword evidence="2 3" id="KW-0808">Transferase</keyword>
<dbReference type="InterPro" id="IPR051159">
    <property type="entry name" value="Hexapeptide_acetyltransf"/>
</dbReference>
<reference evidence="3 4" key="1">
    <citation type="submission" date="2016-10" db="EMBL/GenBank/DDBJ databases">
        <authorList>
            <person name="de Groot N.N."/>
        </authorList>
    </citation>
    <scope>NUCLEOTIDE SEQUENCE [LARGE SCALE GENOMIC DNA]</scope>
    <source>
        <strain evidence="3 4">DSM 6793</strain>
    </source>
</reference>
<dbReference type="NCBIfam" id="NF007797">
    <property type="entry name" value="PRK10502.1"/>
    <property type="match status" value="1"/>
</dbReference>
<comment type="similarity">
    <text evidence="1">Belongs to the transferase hexapeptide repeat family.</text>
</comment>
<dbReference type="GO" id="GO:0005829">
    <property type="term" value="C:cytosol"/>
    <property type="evidence" value="ECO:0007669"/>
    <property type="project" value="TreeGrafter"/>
</dbReference>
<dbReference type="GO" id="GO:0008374">
    <property type="term" value="F:O-acyltransferase activity"/>
    <property type="evidence" value="ECO:0007669"/>
    <property type="project" value="TreeGrafter"/>
</dbReference>
<evidence type="ECO:0000313" key="3">
    <source>
        <dbReference type="EMBL" id="SFC48866.1"/>
    </source>
</evidence>
<dbReference type="Gene3D" id="2.160.10.10">
    <property type="entry name" value="Hexapeptide repeat proteins"/>
    <property type="match status" value="1"/>
</dbReference>
<dbReference type="PANTHER" id="PTHR23416">
    <property type="entry name" value="SIALIC ACID SYNTHASE-RELATED"/>
    <property type="match status" value="1"/>
</dbReference>
<evidence type="ECO:0000313" key="4">
    <source>
        <dbReference type="Proteomes" id="UP000199514"/>
    </source>
</evidence>
<protein>
    <submittedName>
        <fullName evidence="3">Putative colanic acid biosynthesis acetyltransferase WcaF</fullName>
    </submittedName>
</protein>
<name>A0A1I1JK47_9BACT</name>
<dbReference type="InterPro" id="IPR011004">
    <property type="entry name" value="Trimer_LpxA-like_sf"/>
</dbReference>
<dbReference type="EMBL" id="FOLE01000006">
    <property type="protein sequence ID" value="SFC48866.1"/>
    <property type="molecule type" value="Genomic_DNA"/>
</dbReference>
<gene>
    <name evidence="3" type="ORF">SAMN05421780_10627</name>
</gene>
<dbReference type="SUPFAM" id="SSF51161">
    <property type="entry name" value="Trimeric LpxA-like enzymes"/>
    <property type="match status" value="1"/>
</dbReference>
<dbReference type="AlphaFoldDB" id="A0A1I1JK47"/>
<evidence type="ECO:0000256" key="2">
    <source>
        <dbReference type="ARBA" id="ARBA00022679"/>
    </source>
</evidence>
<dbReference type="STRING" id="927664.SAMN05421780_10627"/>